<evidence type="ECO:0000313" key="2">
    <source>
        <dbReference type="Proteomes" id="UP001457282"/>
    </source>
</evidence>
<proteinExistence type="predicted"/>
<keyword evidence="2" id="KW-1185">Reference proteome</keyword>
<dbReference type="AlphaFoldDB" id="A0AAW1VLR0"/>
<sequence length="354" mass="41604">MADHSTETCPQLHYQDAFRQASMVGGFHENQSWNDPYSLAYDHGWCPQPTSWWNNNHIEFQFPQIAYQVHQPSPPRRQSLEEVLYSLAQETQEYIQWSRDFNQRMEALSRDTNFSFPTLQEPTTIIPQSHDCFSFSTLNEEAIFLDDPYKEELEVVSSEDYVLSYSRKFDFKDSDFDESFWDEELFNNKEGEIELNENEFQVPEAILIPHKDQECYMKNFFEEESIIIPIVKPLSTPHELPQEVSLPISSSTHVPSIKEALEFDKGQHEFPWFQDHVEMVISERHKPSVEIFLALHIEPRNRRWRWRRGKMKKSLASYLSIPTKGPKLLSRAHAASLMKVKHLLAPRPKPPDSS</sequence>
<protein>
    <submittedName>
        <fullName evidence="1">Uncharacterized protein</fullName>
    </submittedName>
</protein>
<dbReference type="Proteomes" id="UP001457282">
    <property type="component" value="Unassembled WGS sequence"/>
</dbReference>
<evidence type="ECO:0000313" key="1">
    <source>
        <dbReference type="EMBL" id="KAK9905259.1"/>
    </source>
</evidence>
<name>A0AAW1VLR0_RUBAR</name>
<organism evidence="1 2">
    <name type="scientific">Rubus argutus</name>
    <name type="common">Southern blackberry</name>
    <dbReference type="NCBI Taxonomy" id="59490"/>
    <lineage>
        <taxon>Eukaryota</taxon>
        <taxon>Viridiplantae</taxon>
        <taxon>Streptophyta</taxon>
        <taxon>Embryophyta</taxon>
        <taxon>Tracheophyta</taxon>
        <taxon>Spermatophyta</taxon>
        <taxon>Magnoliopsida</taxon>
        <taxon>eudicotyledons</taxon>
        <taxon>Gunneridae</taxon>
        <taxon>Pentapetalae</taxon>
        <taxon>rosids</taxon>
        <taxon>fabids</taxon>
        <taxon>Rosales</taxon>
        <taxon>Rosaceae</taxon>
        <taxon>Rosoideae</taxon>
        <taxon>Rosoideae incertae sedis</taxon>
        <taxon>Rubus</taxon>
    </lineage>
</organism>
<reference evidence="1 2" key="1">
    <citation type="journal article" date="2023" name="G3 (Bethesda)">
        <title>A chromosome-length genome assembly and annotation of blackberry (Rubus argutus, cv. 'Hillquist').</title>
        <authorList>
            <person name="Bruna T."/>
            <person name="Aryal R."/>
            <person name="Dudchenko O."/>
            <person name="Sargent D.J."/>
            <person name="Mead D."/>
            <person name="Buti M."/>
            <person name="Cavallini A."/>
            <person name="Hytonen T."/>
            <person name="Andres J."/>
            <person name="Pham M."/>
            <person name="Weisz D."/>
            <person name="Mascagni F."/>
            <person name="Usai G."/>
            <person name="Natali L."/>
            <person name="Bassil N."/>
            <person name="Fernandez G.E."/>
            <person name="Lomsadze A."/>
            <person name="Armour M."/>
            <person name="Olukolu B."/>
            <person name="Poorten T."/>
            <person name="Britton C."/>
            <person name="Davik J."/>
            <person name="Ashrafi H."/>
            <person name="Aiden E.L."/>
            <person name="Borodovsky M."/>
            <person name="Worthington M."/>
        </authorList>
    </citation>
    <scope>NUCLEOTIDE SEQUENCE [LARGE SCALE GENOMIC DNA]</scope>
    <source>
        <strain evidence="1">PI 553951</strain>
    </source>
</reference>
<comment type="caution">
    <text evidence="1">The sequence shown here is derived from an EMBL/GenBank/DDBJ whole genome shotgun (WGS) entry which is preliminary data.</text>
</comment>
<gene>
    <name evidence="1" type="ORF">M0R45_000370</name>
</gene>
<dbReference type="EMBL" id="JBEDUW010000166">
    <property type="protein sequence ID" value="KAK9905259.1"/>
    <property type="molecule type" value="Genomic_DNA"/>
</dbReference>
<accession>A0AAW1VLR0</accession>